<keyword evidence="5 6" id="KW-0472">Membrane</keyword>
<proteinExistence type="inferred from homology"/>
<evidence type="ECO:0000256" key="6">
    <source>
        <dbReference type="SAM" id="Phobius"/>
    </source>
</evidence>
<sequence>MTKFKVNSLLLPMKAHYFLFNGGTAPVVPFMSTFAKQLGFSSVVVGTLYTVLPVAGMIAKPLFGGLADRLKWHKKFFMTFLALTGILFFLINFTPGTELAPRESGIDLDCGAETFFKTCNQTDDCALTRLLANTGNKTIRCQIDCPTVSGNEWNTELCESWGLSQYCKSAADHSLSFEASVPTIHTIQVKDCLYFRVKTAIFEEKSVVPYCNKAISTSPCRVTCKEPVVNDVLNVRTEEASATSWSFIYFAVLMLTAWVSMAVVTSIGDAICFDLLGSKPENYGKQRVWGSIGWGVFSVLAGFLVDEFSKGRTEKNYSVVFYMTLVIIALDFLVSTRLKVSHTQMSASIVRDIGRLLSRPEINIFLIWCIAVGMCTALIWNFLFWFLEDLAAAQGCSSLEWIKTLQGLVMGIQCFGGELPFFFISSWVLKTIGHIHAMSMVLFGLSLRFFLYYWLVNPWWVLPIELLNGVTFGIFYATMTSYASKVAPPGTEATIQGLVGAVFEGIGVSMGSLIGGILFNDIGGANTFLAYSIATFVLCCLHVAVQPLMRRSNAGDWQPQEEVKEYALTAMYASPQDAIQMLEEQQDELTAR</sequence>
<reference evidence="8 9" key="1">
    <citation type="submission" date="2020-04" db="EMBL/GenBank/DDBJ databases">
        <authorList>
            <person name="Alioto T."/>
            <person name="Alioto T."/>
            <person name="Gomez Garrido J."/>
        </authorList>
    </citation>
    <scope>NUCLEOTIDE SEQUENCE [LARGE SCALE GENOMIC DNA]</scope>
</reference>
<evidence type="ECO:0000256" key="4">
    <source>
        <dbReference type="ARBA" id="ARBA00022989"/>
    </source>
</evidence>
<dbReference type="InterPro" id="IPR036259">
    <property type="entry name" value="MFS_trans_sf"/>
</dbReference>
<accession>A0A8S1CMM8</accession>
<keyword evidence="3 6" id="KW-0812">Transmembrane</keyword>
<dbReference type="PANTHER" id="PTHR16172">
    <property type="entry name" value="MAJOR FACILITATOR SUPERFAMILY DOMAIN-CONTAINING PROTEIN 6-LIKE"/>
    <property type="match status" value="1"/>
</dbReference>
<dbReference type="Pfam" id="PF12832">
    <property type="entry name" value="MFS_1_like"/>
    <property type="match status" value="1"/>
</dbReference>
<gene>
    <name evidence="8" type="ORF">CLODIP_2_CD12324</name>
</gene>
<protein>
    <recommendedName>
        <fullName evidence="7">Major facilitator superfamily associated domain-containing protein</fullName>
    </recommendedName>
</protein>
<dbReference type="OrthoDB" id="515887at2759"/>
<feature type="transmembrane region" description="Helical" evidence="6">
    <location>
        <begin position="498"/>
        <end position="519"/>
    </location>
</feature>
<name>A0A8S1CMM8_9INSE</name>
<comment type="caution">
    <text evidence="8">The sequence shown here is derived from an EMBL/GenBank/DDBJ whole genome shotgun (WGS) entry which is preliminary data.</text>
</comment>
<evidence type="ECO:0000313" key="9">
    <source>
        <dbReference type="Proteomes" id="UP000494165"/>
    </source>
</evidence>
<evidence type="ECO:0000256" key="5">
    <source>
        <dbReference type="ARBA" id="ARBA00023136"/>
    </source>
</evidence>
<dbReference type="EMBL" id="CADEPI010000045">
    <property type="protein sequence ID" value="CAB3369419.1"/>
    <property type="molecule type" value="Genomic_DNA"/>
</dbReference>
<feature type="transmembrane region" description="Helical" evidence="6">
    <location>
        <begin position="365"/>
        <end position="387"/>
    </location>
</feature>
<keyword evidence="4 6" id="KW-1133">Transmembrane helix</keyword>
<feature type="domain" description="Major facilitator superfamily associated" evidence="7">
    <location>
        <begin position="12"/>
        <end position="529"/>
    </location>
</feature>
<dbReference type="Gene3D" id="1.20.1250.20">
    <property type="entry name" value="MFS general substrate transporter like domains"/>
    <property type="match status" value="3"/>
</dbReference>
<feature type="transmembrane region" description="Helical" evidence="6">
    <location>
        <begin position="38"/>
        <end position="63"/>
    </location>
</feature>
<evidence type="ECO:0000256" key="1">
    <source>
        <dbReference type="ARBA" id="ARBA00004141"/>
    </source>
</evidence>
<evidence type="ECO:0000259" key="7">
    <source>
        <dbReference type="Pfam" id="PF12832"/>
    </source>
</evidence>
<dbReference type="PANTHER" id="PTHR16172:SF30">
    <property type="entry name" value="SUGAR BABY, ISOFORM C"/>
    <property type="match status" value="1"/>
</dbReference>
<dbReference type="CDD" id="cd17335">
    <property type="entry name" value="MFS_MFSD6"/>
    <property type="match status" value="1"/>
</dbReference>
<feature type="transmembrane region" description="Helical" evidence="6">
    <location>
        <begin position="288"/>
        <end position="305"/>
    </location>
</feature>
<dbReference type="AlphaFoldDB" id="A0A8S1CMM8"/>
<dbReference type="GO" id="GO:0016020">
    <property type="term" value="C:membrane"/>
    <property type="evidence" value="ECO:0007669"/>
    <property type="project" value="UniProtKB-SubCell"/>
</dbReference>
<feature type="transmembrane region" description="Helical" evidence="6">
    <location>
        <begin position="435"/>
        <end position="454"/>
    </location>
</feature>
<keyword evidence="9" id="KW-1185">Reference proteome</keyword>
<dbReference type="Proteomes" id="UP000494165">
    <property type="component" value="Unassembled WGS sequence"/>
</dbReference>
<feature type="transmembrane region" description="Helical" evidence="6">
    <location>
        <begin position="407"/>
        <end position="428"/>
    </location>
</feature>
<evidence type="ECO:0000256" key="2">
    <source>
        <dbReference type="ARBA" id="ARBA00005241"/>
    </source>
</evidence>
<comment type="similarity">
    <text evidence="2">Belongs to the major facilitator superfamily. MFSD6 family.</text>
</comment>
<feature type="transmembrane region" description="Helical" evidence="6">
    <location>
        <begin position="247"/>
        <end position="276"/>
    </location>
</feature>
<comment type="subcellular location">
    <subcellularLocation>
        <location evidence="1">Membrane</location>
        <topology evidence="1">Multi-pass membrane protein</topology>
    </subcellularLocation>
</comment>
<organism evidence="8 9">
    <name type="scientific">Cloeon dipterum</name>
    <dbReference type="NCBI Taxonomy" id="197152"/>
    <lineage>
        <taxon>Eukaryota</taxon>
        <taxon>Metazoa</taxon>
        <taxon>Ecdysozoa</taxon>
        <taxon>Arthropoda</taxon>
        <taxon>Hexapoda</taxon>
        <taxon>Insecta</taxon>
        <taxon>Pterygota</taxon>
        <taxon>Palaeoptera</taxon>
        <taxon>Ephemeroptera</taxon>
        <taxon>Pisciforma</taxon>
        <taxon>Baetidae</taxon>
        <taxon>Cloeon</taxon>
    </lineage>
</organism>
<dbReference type="InterPro" id="IPR024989">
    <property type="entry name" value="MFS_assoc_dom"/>
</dbReference>
<evidence type="ECO:0000313" key="8">
    <source>
        <dbReference type="EMBL" id="CAB3369419.1"/>
    </source>
</evidence>
<dbReference type="InterPro" id="IPR051717">
    <property type="entry name" value="MFS_MFSD6"/>
</dbReference>
<feature type="transmembrane region" description="Helical" evidence="6">
    <location>
        <begin position="525"/>
        <end position="545"/>
    </location>
</feature>
<feature type="transmembrane region" description="Helical" evidence="6">
    <location>
        <begin position="460"/>
        <end position="477"/>
    </location>
</feature>
<dbReference type="SUPFAM" id="SSF103473">
    <property type="entry name" value="MFS general substrate transporter"/>
    <property type="match status" value="1"/>
</dbReference>
<feature type="transmembrane region" description="Helical" evidence="6">
    <location>
        <begin position="317"/>
        <end position="335"/>
    </location>
</feature>
<feature type="transmembrane region" description="Helical" evidence="6">
    <location>
        <begin position="75"/>
        <end position="94"/>
    </location>
</feature>
<evidence type="ECO:0000256" key="3">
    <source>
        <dbReference type="ARBA" id="ARBA00022692"/>
    </source>
</evidence>